<evidence type="ECO:0000259" key="13">
    <source>
        <dbReference type="PROSITE" id="PS50885"/>
    </source>
</evidence>
<dbReference type="CDD" id="cd12914">
    <property type="entry name" value="PDC1_DGC_like"/>
    <property type="match status" value="1"/>
</dbReference>
<feature type="domain" description="HAMP" evidence="13">
    <location>
        <begin position="396"/>
        <end position="448"/>
    </location>
</feature>
<dbReference type="SUPFAM" id="SSF103190">
    <property type="entry name" value="Sensory domain-like"/>
    <property type="match status" value="1"/>
</dbReference>
<keyword evidence="4 11" id="KW-0812">Transmembrane</keyword>
<evidence type="ECO:0000256" key="2">
    <source>
        <dbReference type="ARBA" id="ARBA00022475"/>
    </source>
</evidence>
<protein>
    <recommendedName>
        <fullName evidence="16">Methyl-accepting chemotaxis protein</fullName>
    </recommendedName>
</protein>
<dbReference type="SUPFAM" id="SSF58104">
    <property type="entry name" value="Methyl-accepting chemotaxis protein (MCP) signaling domain"/>
    <property type="match status" value="1"/>
</dbReference>
<evidence type="ECO:0000256" key="6">
    <source>
        <dbReference type="ARBA" id="ARBA00023136"/>
    </source>
</evidence>
<keyword evidence="15" id="KW-1185">Reference proteome</keyword>
<evidence type="ECO:0000256" key="4">
    <source>
        <dbReference type="ARBA" id="ARBA00022692"/>
    </source>
</evidence>
<reference evidence="15" key="1">
    <citation type="submission" date="2017-11" db="EMBL/GenBank/DDBJ databases">
        <authorList>
            <person name="Watanabe M."/>
            <person name="Kojima H."/>
        </authorList>
    </citation>
    <scope>NUCLEOTIDE SEQUENCE [LARGE SCALE GENOMIC DNA]</scope>
    <source>
        <strain evidence="15">Tokyo 01</strain>
    </source>
</reference>
<dbReference type="Pfam" id="PF02743">
    <property type="entry name" value="dCache_1"/>
    <property type="match status" value="1"/>
</dbReference>
<dbReference type="PRINTS" id="PR00260">
    <property type="entry name" value="CHEMTRNSDUCR"/>
</dbReference>
<dbReference type="InterPro" id="IPR029151">
    <property type="entry name" value="Sensor-like_sf"/>
</dbReference>
<feature type="domain" description="Methyl-accepting transducer" evidence="12">
    <location>
        <begin position="674"/>
        <end position="889"/>
    </location>
</feature>
<feature type="domain" description="HAMP" evidence="13">
    <location>
        <begin position="492"/>
        <end position="539"/>
    </location>
</feature>
<dbReference type="Pfam" id="PF00672">
    <property type="entry name" value="HAMP"/>
    <property type="match status" value="1"/>
</dbReference>
<evidence type="ECO:0000256" key="10">
    <source>
        <dbReference type="SAM" id="MobiDB-lite"/>
    </source>
</evidence>
<dbReference type="Gene3D" id="3.30.450.20">
    <property type="entry name" value="PAS domain"/>
    <property type="match status" value="1"/>
</dbReference>
<evidence type="ECO:0000256" key="3">
    <source>
        <dbReference type="ARBA" id="ARBA00022500"/>
    </source>
</evidence>
<dbReference type="Pfam" id="PF18947">
    <property type="entry name" value="HAMP_2"/>
    <property type="match status" value="3"/>
</dbReference>
<evidence type="ECO:0000256" key="11">
    <source>
        <dbReference type="SAM" id="Phobius"/>
    </source>
</evidence>
<dbReference type="SMART" id="SM00304">
    <property type="entry name" value="HAMP"/>
    <property type="match status" value="4"/>
</dbReference>
<dbReference type="GO" id="GO:0007165">
    <property type="term" value="P:signal transduction"/>
    <property type="evidence" value="ECO:0007669"/>
    <property type="project" value="UniProtKB-KW"/>
</dbReference>
<feature type="domain" description="HAMP" evidence="13">
    <location>
        <begin position="305"/>
        <end position="357"/>
    </location>
</feature>
<dbReference type="PANTHER" id="PTHR43531:SF11">
    <property type="entry name" value="METHYL-ACCEPTING CHEMOTAXIS PROTEIN 3"/>
    <property type="match status" value="1"/>
</dbReference>
<dbReference type="GO" id="GO:0006935">
    <property type="term" value="P:chemotaxis"/>
    <property type="evidence" value="ECO:0007669"/>
    <property type="project" value="UniProtKB-KW"/>
</dbReference>
<dbReference type="GO" id="GO:0005886">
    <property type="term" value="C:plasma membrane"/>
    <property type="evidence" value="ECO:0007669"/>
    <property type="project" value="UniProtKB-SubCell"/>
</dbReference>
<keyword evidence="6 11" id="KW-0472">Membrane</keyword>
<evidence type="ECO:0000256" key="5">
    <source>
        <dbReference type="ARBA" id="ARBA00022989"/>
    </source>
</evidence>
<feature type="transmembrane region" description="Helical" evidence="11">
    <location>
        <begin position="286"/>
        <end position="307"/>
    </location>
</feature>
<dbReference type="AlphaFoldDB" id="A0A401FZA3"/>
<dbReference type="PANTHER" id="PTHR43531">
    <property type="entry name" value="PROTEIN ICFG"/>
    <property type="match status" value="1"/>
</dbReference>
<dbReference type="GO" id="GO:0004888">
    <property type="term" value="F:transmembrane signaling receptor activity"/>
    <property type="evidence" value="ECO:0007669"/>
    <property type="project" value="InterPro"/>
</dbReference>
<dbReference type="Gene3D" id="1.10.287.950">
    <property type="entry name" value="Methyl-accepting chemotaxis protein"/>
    <property type="match status" value="1"/>
</dbReference>
<comment type="subcellular location">
    <subcellularLocation>
        <location evidence="1">Cell membrane</location>
        <topology evidence="1">Multi-pass membrane protein</topology>
    </subcellularLocation>
</comment>
<feature type="compositionally biased region" description="Low complexity" evidence="10">
    <location>
        <begin position="690"/>
        <end position="715"/>
    </location>
</feature>
<keyword evidence="3" id="KW-0145">Chemotaxis</keyword>
<reference evidence="15" key="2">
    <citation type="submission" date="2019-01" db="EMBL/GenBank/DDBJ databases">
        <title>Genome sequence of Desulfonema ishimotonii strain Tokyo 01.</title>
        <authorList>
            <person name="Fukui M."/>
        </authorList>
    </citation>
    <scope>NUCLEOTIDE SEQUENCE [LARGE SCALE GENOMIC DNA]</scope>
    <source>
        <strain evidence="15">Tokyo 01</strain>
    </source>
</reference>
<organism evidence="14 15">
    <name type="scientific">Desulfonema ishimotonii</name>
    <dbReference type="NCBI Taxonomy" id="45657"/>
    <lineage>
        <taxon>Bacteria</taxon>
        <taxon>Pseudomonadati</taxon>
        <taxon>Thermodesulfobacteriota</taxon>
        <taxon>Desulfobacteria</taxon>
        <taxon>Desulfobacterales</taxon>
        <taxon>Desulfococcaceae</taxon>
        <taxon>Desulfonema</taxon>
    </lineage>
</organism>
<sequence>MRLSVRNKILVPTLSVVVLSMTIATVVSFNSSQAAIDKLVQQQLEQHRDALVRQVGEWVGNIRKQTLQNAARKDIAALFSNSDGQRPEIGEMTAILADIKKRFEYDGLAITDKNGKIIASTDHQILKNKNLGDREYVREALAGNFAVSKVIHSRLTDRPAVAFAAPFQTDGEVFGVFICGVDLSRFTEHFVLPIRVGESGYAYLLDPTGTCIAHNDTSLILNYNVSGTKLGDVVLSDPKGGLDYTWKGRRIRGTYDRVPSTGWIAVVRADYEDIFSPVIALRIKNIWISVIATLCIASLLWFIAISISRPLVQGAAFARSVAKGNLDVELSSSRRDEIGDLTGSMQVMRQRISDVAGELRRLSGEIRDGNLSARGDADRFDGAWKDLLDGVNALIEAFIRPFHITVGYMDRIADGDIPEKVTEAFPGEFNRFRKNLETLITNIASVLNETNRLTRNIRDGKLKERGNADPYSGDWKKLVEGVNGLADAFEIPLSVTAEYIGRIAGGDIPERVREAFPGEFNRIRKNLDTLITNIGSVLNETNRLTRNIRDGKLKERGNAAPYSGDWKKLVDGVNGLADAFDMPLSVTAEYIDRIARGDVPEHITAEFRGDFNHIRENLNMLIDAFETITQLAEALADGNLTVDVRERSEQDMLMQALNRMVRRLNGIMYHVRQTAELVASGSTQLRSASEEMAQGAAEQAASSEEASSSMEEMAANISQNADNAAETERIAMKSAGDAKQSGEAVARTVTAMKEIAKKITVVEEIARQTDLLALNAAIEAARAGEMGRGFAVVASEVRKLAERSQQAAIRISDLSGNSTKVAENAGGLLVKLVPNIHRTAELIQEISAASHEQNAGSNQINLAIQQLEQIIQRNSSASEEIAATAEQLADQSARLQKAVLFFRLSDMSGQEKNTESLPGQLLPEPEQTGSPSVPEKSYAHPSGNIYGDVVRITGAINPEKDGEADTPFEKY</sequence>
<evidence type="ECO:0000256" key="9">
    <source>
        <dbReference type="SAM" id="Coils"/>
    </source>
</evidence>
<feature type="coiled-coil region" evidence="9">
    <location>
        <begin position="860"/>
        <end position="887"/>
    </location>
</feature>
<dbReference type="InterPro" id="IPR004089">
    <property type="entry name" value="MCPsignal_dom"/>
</dbReference>
<comment type="similarity">
    <text evidence="7">Belongs to the methyl-accepting chemotaxis (MCP) protein family.</text>
</comment>
<proteinExistence type="inferred from homology"/>
<evidence type="ECO:0000313" key="14">
    <source>
        <dbReference type="EMBL" id="GBC62309.1"/>
    </source>
</evidence>
<keyword evidence="5 11" id="KW-1133">Transmembrane helix</keyword>
<dbReference type="Pfam" id="PF00015">
    <property type="entry name" value="MCPsignal"/>
    <property type="match status" value="1"/>
</dbReference>
<dbReference type="CDD" id="cd06225">
    <property type="entry name" value="HAMP"/>
    <property type="match status" value="2"/>
</dbReference>
<keyword evidence="9" id="KW-0175">Coiled coil</keyword>
<dbReference type="InterPro" id="IPR004090">
    <property type="entry name" value="Chemotax_Me-accpt_rcpt"/>
</dbReference>
<feature type="region of interest" description="Disordered" evidence="10">
    <location>
        <begin position="682"/>
        <end position="724"/>
    </location>
</feature>
<dbReference type="SMART" id="SM00283">
    <property type="entry name" value="MA"/>
    <property type="match status" value="1"/>
</dbReference>
<dbReference type="InterPro" id="IPR051310">
    <property type="entry name" value="MCP_chemotaxis"/>
</dbReference>
<keyword evidence="2" id="KW-1003">Cell membrane</keyword>
<accession>A0A401FZA3</accession>
<dbReference type="PROSITE" id="PS50111">
    <property type="entry name" value="CHEMOTAXIS_TRANSDUC_2"/>
    <property type="match status" value="1"/>
</dbReference>
<evidence type="ECO:0008006" key="16">
    <source>
        <dbReference type="Google" id="ProtNLM"/>
    </source>
</evidence>
<dbReference type="CDD" id="cd12912">
    <property type="entry name" value="PDC2_MCP_like"/>
    <property type="match status" value="1"/>
</dbReference>
<dbReference type="InterPro" id="IPR033479">
    <property type="entry name" value="dCache_1"/>
</dbReference>
<dbReference type="Gene3D" id="1.20.120.1530">
    <property type="match status" value="2"/>
</dbReference>
<evidence type="ECO:0000259" key="12">
    <source>
        <dbReference type="PROSITE" id="PS50111"/>
    </source>
</evidence>
<dbReference type="PROSITE" id="PS50885">
    <property type="entry name" value="HAMP"/>
    <property type="match status" value="4"/>
</dbReference>
<dbReference type="EMBL" id="BEXT01000001">
    <property type="protein sequence ID" value="GBC62309.1"/>
    <property type="molecule type" value="Genomic_DNA"/>
</dbReference>
<evidence type="ECO:0000256" key="1">
    <source>
        <dbReference type="ARBA" id="ARBA00004651"/>
    </source>
</evidence>
<dbReference type="Proteomes" id="UP000288096">
    <property type="component" value="Unassembled WGS sequence"/>
</dbReference>
<keyword evidence="8" id="KW-0807">Transducer</keyword>
<name>A0A401FZA3_9BACT</name>
<feature type="region of interest" description="Disordered" evidence="10">
    <location>
        <begin position="910"/>
        <end position="945"/>
    </location>
</feature>
<evidence type="ECO:0000256" key="8">
    <source>
        <dbReference type="PROSITE-ProRule" id="PRU00284"/>
    </source>
</evidence>
<evidence type="ECO:0000313" key="15">
    <source>
        <dbReference type="Proteomes" id="UP000288096"/>
    </source>
</evidence>
<comment type="caution">
    <text evidence="14">The sequence shown here is derived from an EMBL/GenBank/DDBJ whole genome shotgun (WGS) entry which is preliminary data.</text>
</comment>
<feature type="domain" description="HAMP" evidence="13">
    <location>
        <begin position="619"/>
        <end position="669"/>
    </location>
</feature>
<evidence type="ECO:0000256" key="7">
    <source>
        <dbReference type="ARBA" id="ARBA00029447"/>
    </source>
</evidence>
<gene>
    <name evidence="14" type="ORF">DENIS_3278</name>
</gene>
<dbReference type="SUPFAM" id="SSF158472">
    <property type="entry name" value="HAMP domain-like"/>
    <property type="match status" value="1"/>
</dbReference>
<dbReference type="InterPro" id="IPR003660">
    <property type="entry name" value="HAMP_dom"/>
</dbReference>